<organism evidence="1 2">
    <name type="scientific">Rheinheimera marina</name>
    <dbReference type="NCBI Taxonomy" id="1774958"/>
    <lineage>
        <taxon>Bacteria</taxon>
        <taxon>Pseudomonadati</taxon>
        <taxon>Pseudomonadota</taxon>
        <taxon>Gammaproteobacteria</taxon>
        <taxon>Chromatiales</taxon>
        <taxon>Chromatiaceae</taxon>
        <taxon>Rheinheimera</taxon>
    </lineage>
</organism>
<sequence length="68" mass="7303">MALTDEQSQQLMDAIIEKCEALELGPEEIIDGLGRALLSATIAFEKDSAAITVEGVGYCDVFIEPQSD</sequence>
<dbReference type="Proteomes" id="UP001595962">
    <property type="component" value="Unassembled WGS sequence"/>
</dbReference>
<accession>A0ABV9JJE6</accession>
<evidence type="ECO:0000313" key="1">
    <source>
        <dbReference type="EMBL" id="MFC4654323.1"/>
    </source>
</evidence>
<comment type="caution">
    <text evidence="1">The sequence shown here is derived from an EMBL/GenBank/DDBJ whole genome shotgun (WGS) entry which is preliminary data.</text>
</comment>
<gene>
    <name evidence="1" type="ORF">ACFO3I_04695</name>
</gene>
<evidence type="ECO:0000313" key="2">
    <source>
        <dbReference type="Proteomes" id="UP001595962"/>
    </source>
</evidence>
<reference evidence="2" key="1">
    <citation type="journal article" date="2019" name="Int. J. Syst. Evol. Microbiol.">
        <title>The Global Catalogue of Microorganisms (GCM) 10K type strain sequencing project: providing services to taxonomists for standard genome sequencing and annotation.</title>
        <authorList>
            <consortium name="The Broad Institute Genomics Platform"/>
            <consortium name="The Broad Institute Genome Sequencing Center for Infectious Disease"/>
            <person name="Wu L."/>
            <person name="Ma J."/>
        </authorList>
    </citation>
    <scope>NUCLEOTIDE SEQUENCE [LARGE SCALE GENOMIC DNA]</scope>
    <source>
        <strain evidence="2">DT28</strain>
    </source>
</reference>
<protein>
    <submittedName>
        <fullName evidence="1">Uncharacterized protein</fullName>
    </submittedName>
</protein>
<keyword evidence="2" id="KW-1185">Reference proteome</keyword>
<name>A0ABV9JJE6_9GAMM</name>
<proteinExistence type="predicted"/>
<dbReference type="RefSeq" id="WP_377332161.1">
    <property type="nucleotide sequence ID" value="NZ_JBHSGB010000005.1"/>
</dbReference>
<dbReference type="EMBL" id="JBHSGB010000005">
    <property type="protein sequence ID" value="MFC4654323.1"/>
    <property type="molecule type" value="Genomic_DNA"/>
</dbReference>